<evidence type="ECO:0000313" key="1">
    <source>
        <dbReference type="EMBL" id="MDY3558592.1"/>
    </source>
</evidence>
<sequence length="148" mass="16486">MSQTSSITVGKPGGEVWVACARCNGPTCHKVLAVVDTSDESPDGDIRVWDDYMVVVCPGCRTVSFCIESTNTEDWEWDERAGDQQLSKSYTLYPSRQAGRPEMDGLFDVPHGIATIYRETLAAIEGKQAVTARQPGTIWRRRSMRWSP</sequence>
<reference evidence="2" key="1">
    <citation type="journal article" date="2023" name="Mar. Drugs">
        <title>Gemmata algarum, a Novel Planctomycete Isolated from an Algal Mat, Displays Antimicrobial Activity.</title>
        <authorList>
            <person name="Kumar G."/>
            <person name="Kallscheuer N."/>
            <person name="Kashif M."/>
            <person name="Ahamad S."/>
            <person name="Jagadeeshwari U."/>
            <person name="Pannikurungottu S."/>
            <person name="Haufschild T."/>
            <person name="Kabuu M."/>
            <person name="Sasikala C."/>
            <person name="Jogler C."/>
            <person name="Ramana C."/>
        </authorList>
    </citation>
    <scope>NUCLEOTIDE SEQUENCE [LARGE SCALE GENOMIC DNA]</scope>
    <source>
        <strain evidence="2">JC673</strain>
    </source>
</reference>
<gene>
    <name evidence="1" type="ORF">R5W23_005713</name>
</gene>
<dbReference type="EMBL" id="JAXBLV010000037">
    <property type="protein sequence ID" value="MDY3558592.1"/>
    <property type="molecule type" value="Genomic_DNA"/>
</dbReference>
<accession>A0ABU5ETE8</accession>
<comment type="caution">
    <text evidence="1">The sequence shown here is derived from an EMBL/GenBank/DDBJ whole genome shotgun (WGS) entry which is preliminary data.</text>
</comment>
<dbReference type="Proteomes" id="UP001272242">
    <property type="component" value="Unassembled WGS sequence"/>
</dbReference>
<evidence type="ECO:0000313" key="2">
    <source>
        <dbReference type="Proteomes" id="UP001272242"/>
    </source>
</evidence>
<organism evidence="1 2">
    <name type="scientific">Gemmata algarum</name>
    <dbReference type="NCBI Taxonomy" id="2975278"/>
    <lineage>
        <taxon>Bacteria</taxon>
        <taxon>Pseudomonadati</taxon>
        <taxon>Planctomycetota</taxon>
        <taxon>Planctomycetia</taxon>
        <taxon>Gemmatales</taxon>
        <taxon>Gemmataceae</taxon>
        <taxon>Gemmata</taxon>
    </lineage>
</organism>
<name>A0ABU5ETE8_9BACT</name>
<dbReference type="RefSeq" id="WP_320685490.1">
    <property type="nucleotide sequence ID" value="NZ_JAXBLV010000037.1"/>
</dbReference>
<keyword evidence="2" id="KW-1185">Reference proteome</keyword>
<proteinExistence type="predicted"/>
<protein>
    <submittedName>
        <fullName evidence="1">Uncharacterized protein</fullName>
    </submittedName>
</protein>